<organism evidence="2">
    <name type="scientific">marine sediment metagenome</name>
    <dbReference type="NCBI Taxonomy" id="412755"/>
    <lineage>
        <taxon>unclassified sequences</taxon>
        <taxon>metagenomes</taxon>
        <taxon>ecological metagenomes</taxon>
    </lineage>
</organism>
<accession>X1HNM9</accession>
<comment type="caution">
    <text evidence="2">The sequence shown here is derived from an EMBL/GenBank/DDBJ whole genome shotgun (WGS) entry which is preliminary data.</text>
</comment>
<protein>
    <recommendedName>
        <fullName evidence="3">Beta-lactamase-related domain-containing protein</fullName>
    </recommendedName>
</protein>
<reference evidence="2" key="1">
    <citation type="journal article" date="2014" name="Front. Microbiol.">
        <title>High frequency of phylogenetically diverse reductive dehalogenase-homologous genes in deep subseafloor sedimentary metagenomes.</title>
        <authorList>
            <person name="Kawai M."/>
            <person name="Futagami T."/>
            <person name="Toyoda A."/>
            <person name="Takaki Y."/>
            <person name="Nishi S."/>
            <person name="Hori S."/>
            <person name="Arai W."/>
            <person name="Tsubouchi T."/>
            <person name="Morono Y."/>
            <person name="Uchiyama I."/>
            <person name="Ito T."/>
            <person name="Fujiyama A."/>
            <person name="Inagaki F."/>
            <person name="Takami H."/>
        </authorList>
    </citation>
    <scope>NUCLEOTIDE SEQUENCE</scope>
    <source>
        <strain evidence="2">Expedition CK06-06</strain>
    </source>
</reference>
<name>X1HNM9_9ZZZZ</name>
<evidence type="ECO:0000256" key="1">
    <source>
        <dbReference type="SAM" id="Phobius"/>
    </source>
</evidence>
<evidence type="ECO:0000313" key="2">
    <source>
        <dbReference type="EMBL" id="GAH46923.1"/>
    </source>
</evidence>
<keyword evidence="1" id="KW-0812">Transmembrane</keyword>
<dbReference type="EMBL" id="BARU01007691">
    <property type="protein sequence ID" value="GAH46923.1"/>
    <property type="molecule type" value="Genomic_DNA"/>
</dbReference>
<keyword evidence="1" id="KW-1133">Transmembrane helix</keyword>
<proteinExistence type="predicted"/>
<feature type="transmembrane region" description="Helical" evidence="1">
    <location>
        <begin position="12"/>
        <end position="33"/>
    </location>
</feature>
<dbReference type="InterPro" id="IPR012338">
    <property type="entry name" value="Beta-lactam/transpept-like"/>
</dbReference>
<gene>
    <name evidence="2" type="ORF">S03H2_15151</name>
</gene>
<evidence type="ECO:0008006" key="3">
    <source>
        <dbReference type="Google" id="ProtNLM"/>
    </source>
</evidence>
<sequence length="126" mass="14419">MKKYKYIFTYSNGLISLIAIQFFLSFLFQGLLISTDIIPPNNKIGVEASGPQYWPTNGWQTSQPEIQGMSSTKLQELYAYIRNQNLPLDSVIVVRNGYIVYEDYPNSGIYQQNSLHILHSVTKSFT</sequence>
<keyword evidence="1" id="KW-0472">Membrane</keyword>
<feature type="non-terminal residue" evidence="2">
    <location>
        <position position="126"/>
    </location>
</feature>
<dbReference type="AlphaFoldDB" id="X1HNM9"/>
<dbReference type="Gene3D" id="3.40.710.10">
    <property type="entry name" value="DD-peptidase/beta-lactamase superfamily"/>
    <property type="match status" value="1"/>
</dbReference>
<dbReference type="SUPFAM" id="SSF56601">
    <property type="entry name" value="beta-lactamase/transpeptidase-like"/>
    <property type="match status" value="1"/>
</dbReference>